<reference evidence="3 4" key="1">
    <citation type="submission" date="2019-04" db="EMBL/GenBank/DDBJ databases">
        <authorList>
            <consortium name="Pathogen Informatics"/>
        </authorList>
    </citation>
    <scope>NUCLEOTIDE SEQUENCE [LARGE SCALE GENOMIC DNA]</scope>
    <source>
        <strain evidence="3 4">GPSC148</strain>
    </source>
</reference>
<feature type="region of interest" description="Disordered" evidence="1">
    <location>
        <begin position="40"/>
        <end position="87"/>
    </location>
</feature>
<dbReference type="Gene3D" id="2.40.128.50">
    <property type="match status" value="1"/>
</dbReference>
<dbReference type="Pfam" id="PF12182">
    <property type="entry name" value="DUF3642"/>
    <property type="match status" value="1"/>
</dbReference>
<feature type="compositionally biased region" description="Low complexity" evidence="1">
    <location>
        <begin position="40"/>
        <end position="73"/>
    </location>
</feature>
<dbReference type="AlphaFoldDB" id="A0A4M9WTF3"/>
<accession>A0A4M9WTF3</accession>
<evidence type="ECO:0000313" key="3">
    <source>
        <dbReference type="EMBL" id="VSC25804.1"/>
    </source>
</evidence>
<feature type="signal peptide" evidence="2">
    <location>
        <begin position="1"/>
        <end position="26"/>
    </location>
</feature>
<dbReference type="RefSeq" id="WP_257995767.1">
    <property type="nucleotide sequence ID" value="NZ_LTCS01000090.1"/>
</dbReference>
<gene>
    <name evidence="3" type="ORF">SAMEA3390019_00226</name>
</gene>
<keyword evidence="2" id="KW-0732">Signal</keyword>
<dbReference type="NCBIfam" id="NF040528">
    <property type="entry name" value="SP_0198_lipo"/>
    <property type="match status" value="1"/>
</dbReference>
<dbReference type="EMBL" id="CABBMN010000001">
    <property type="protein sequence ID" value="VSC25804.1"/>
    <property type="molecule type" value="Genomic_DNA"/>
</dbReference>
<dbReference type="Proteomes" id="UP000311674">
    <property type="component" value="Unassembled WGS sequence"/>
</dbReference>
<dbReference type="InterPro" id="IPR027279">
    <property type="entry name" value="D_amino_pept/lipop_sf"/>
</dbReference>
<sequence length="156" mass="16909">MKLKRFTLSLASLASFSLLVACSQRAQQVQQPVAQQQVQQPAQQPAQQNTNTANAGGNQNQAAPVQNQPVAQPTDIDGTYTGQDDGDRITLVVTGTTGTWTELESDGDQKVKQVTFDSANQRMIIGDDVKIYTVNGNQIVVDDMDRDSSDQIVLTK</sequence>
<feature type="chain" id="PRO_5038553254" evidence="2">
    <location>
        <begin position="27"/>
        <end position="156"/>
    </location>
</feature>
<name>A0A4M9WTF3_STREE</name>
<organism evidence="3 4">
    <name type="scientific">Streptococcus pneumoniae</name>
    <dbReference type="NCBI Taxonomy" id="1313"/>
    <lineage>
        <taxon>Bacteria</taxon>
        <taxon>Bacillati</taxon>
        <taxon>Bacillota</taxon>
        <taxon>Bacilli</taxon>
        <taxon>Lactobacillales</taxon>
        <taxon>Streptococcaceae</taxon>
        <taxon>Streptococcus</taxon>
    </lineage>
</organism>
<dbReference type="PROSITE" id="PS51257">
    <property type="entry name" value="PROKAR_LIPOPROTEIN"/>
    <property type="match status" value="1"/>
</dbReference>
<evidence type="ECO:0000256" key="2">
    <source>
        <dbReference type="SAM" id="SignalP"/>
    </source>
</evidence>
<evidence type="ECO:0000256" key="1">
    <source>
        <dbReference type="SAM" id="MobiDB-lite"/>
    </source>
</evidence>
<keyword evidence="3" id="KW-0449">Lipoprotein</keyword>
<dbReference type="InterPro" id="IPR020961">
    <property type="entry name" value="DUF3642_lipo"/>
</dbReference>
<protein>
    <submittedName>
        <fullName evidence="3">Lipoprotein</fullName>
    </submittedName>
</protein>
<evidence type="ECO:0000313" key="4">
    <source>
        <dbReference type="Proteomes" id="UP000311674"/>
    </source>
</evidence>
<proteinExistence type="predicted"/>